<dbReference type="Pfam" id="PF02536">
    <property type="entry name" value="mTERF"/>
    <property type="match status" value="1"/>
</dbReference>
<dbReference type="EMBL" id="JBBNAF010000006">
    <property type="protein sequence ID" value="KAK9134644.1"/>
    <property type="molecule type" value="Genomic_DNA"/>
</dbReference>
<comment type="similarity">
    <text evidence="1">Belongs to the mTERF family.</text>
</comment>
<dbReference type="InterPro" id="IPR003690">
    <property type="entry name" value="MTERF"/>
</dbReference>
<gene>
    <name evidence="4" type="ORF">Syun_013974</name>
</gene>
<keyword evidence="3" id="KW-0809">Transit peptide</keyword>
<reference evidence="4 5" key="1">
    <citation type="submission" date="2024-01" db="EMBL/GenBank/DDBJ databases">
        <title>Genome assemblies of Stephania.</title>
        <authorList>
            <person name="Yang L."/>
        </authorList>
    </citation>
    <scope>NUCLEOTIDE SEQUENCE [LARGE SCALE GENOMIC DNA]</scope>
    <source>
        <strain evidence="4">YNDBR</strain>
        <tissue evidence="4">Leaf</tissue>
    </source>
</reference>
<dbReference type="GO" id="GO:0006353">
    <property type="term" value="P:DNA-templated transcription termination"/>
    <property type="evidence" value="ECO:0007669"/>
    <property type="project" value="UniProtKB-KW"/>
</dbReference>
<dbReference type="AlphaFoldDB" id="A0AAP0JIV5"/>
<dbReference type="PANTHER" id="PTHR13068">
    <property type="entry name" value="CGI-12 PROTEIN-RELATED"/>
    <property type="match status" value="1"/>
</dbReference>
<protein>
    <submittedName>
        <fullName evidence="4">Uncharacterized protein</fullName>
    </submittedName>
</protein>
<name>A0AAP0JIV5_9MAGN</name>
<dbReference type="GO" id="GO:0003676">
    <property type="term" value="F:nucleic acid binding"/>
    <property type="evidence" value="ECO:0007669"/>
    <property type="project" value="InterPro"/>
</dbReference>
<organism evidence="4 5">
    <name type="scientific">Stephania yunnanensis</name>
    <dbReference type="NCBI Taxonomy" id="152371"/>
    <lineage>
        <taxon>Eukaryota</taxon>
        <taxon>Viridiplantae</taxon>
        <taxon>Streptophyta</taxon>
        <taxon>Embryophyta</taxon>
        <taxon>Tracheophyta</taxon>
        <taxon>Spermatophyta</taxon>
        <taxon>Magnoliopsida</taxon>
        <taxon>Ranunculales</taxon>
        <taxon>Menispermaceae</taxon>
        <taxon>Menispermoideae</taxon>
        <taxon>Cissampelideae</taxon>
        <taxon>Stephania</taxon>
    </lineage>
</organism>
<keyword evidence="2" id="KW-0804">Transcription</keyword>
<comment type="caution">
    <text evidence="4">The sequence shown here is derived from an EMBL/GenBank/DDBJ whole genome shotgun (WGS) entry which is preliminary data.</text>
</comment>
<evidence type="ECO:0000256" key="3">
    <source>
        <dbReference type="ARBA" id="ARBA00022946"/>
    </source>
</evidence>
<evidence type="ECO:0000256" key="1">
    <source>
        <dbReference type="ARBA" id="ARBA00007692"/>
    </source>
</evidence>
<evidence type="ECO:0000313" key="5">
    <source>
        <dbReference type="Proteomes" id="UP001420932"/>
    </source>
</evidence>
<dbReference type="PANTHER" id="PTHR13068:SF166">
    <property type="entry name" value="TRANSCRIPTION TERMINATION FACTOR MTERF15, MITOCHONDRIAL-LIKE"/>
    <property type="match status" value="1"/>
</dbReference>
<dbReference type="FunFam" id="1.25.70.10:FF:000001">
    <property type="entry name" value="Mitochondrial transcription termination factor-like"/>
    <property type="match status" value="1"/>
</dbReference>
<dbReference type="Proteomes" id="UP001420932">
    <property type="component" value="Unassembled WGS sequence"/>
</dbReference>
<evidence type="ECO:0000256" key="2">
    <source>
        <dbReference type="ARBA" id="ARBA00022472"/>
    </source>
</evidence>
<sequence length="382" mass="43374">MFIILRRRISSHFVIQTQFLRPISTATTTPQNPSDQSSFFTVSYLVNSCGLSPELALSASKKVQFKSPSKPDLVLQFLRNHGFSNTQIANIAAKRPSILLAKPRQTLLPKLDFFKGIGFSEPETAHFLSKEPTFFIRSLDRKIKPSHDYLKSLLGSDEKVATTIKSSLSSWVLQFNLQRLIGHKVESLRKLGVSEGSIAKLVKVRTRSLCKNNDRFDEMVRNVIEMGIDTSSAQFANALHIFSGMNDSTLESKRQMFRSYGWSEDEIVLAIRKQPVCISISKEKLKNGLDFFMNELKWKPSELAKYPNLLGLSLEKRILPRWLVIQCLLSKGLVKDAVNICSVLKMTETEFLQKFLVKYGNEALEILKLYQHSLGQVCVLEH</sequence>
<dbReference type="Gene3D" id="1.25.70.10">
    <property type="entry name" value="Transcription termination factor 3, mitochondrial"/>
    <property type="match status" value="1"/>
</dbReference>
<dbReference type="InterPro" id="IPR038538">
    <property type="entry name" value="MTERF_sf"/>
</dbReference>
<proteinExistence type="inferred from homology"/>
<accession>A0AAP0JIV5</accession>
<dbReference type="SMART" id="SM00733">
    <property type="entry name" value="Mterf"/>
    <property type="match status" value="6"/>
</dbReference>
<keyword evidence="5" id="KW-1185">Reference proteome</keyword>
<keyword evidence="2" id="KW-0805">Transcription regulation</keyword>
<keyword evidence="2" id="KW-0806">Transcription termination</keyword>
<evidence type="ECO:0000313" key="4">
    <source>
        <dbReference type="EMBL" id="KAK9134644.1"/>
    </source>
</evidence>